<reference evidence="2" key="1">
    <citation type="submission" date="2018-05" db="EMBL/GenBank/DDBJ databases">
        <authorList>
            <person name="Lanie J.A."/>
            <person name="Ng W.-L."/>
            <person name="Kazmierczak K.M."/>
            <person name="Andrzejewski T.M."/>
            <person name="Davidsen T.M."/>
            <person name="Wayne K.J."/>
            <person name="Tettelin H."/>
            <person name="Glass J.I."/>
            <person name="Rusch D."/>
            <person name="Podicherti R."/>
            <person name="Tsui H.-C.T."/>
            <person name="Winkler M.E."/>
        </authorList>
    </citation>
    <scope>NUCLEOTIDE SEQUENCE</scope>
</reference>
<evidence type="ECO:0000256" key="1">
    <source>
        <dbReference type="SAM" id="MobiDB-lite"/>
    </source>
</evidence>
<feature type="compositionally biased region" description="Basic and acidic residues" evidence="1">
    <location>
        <begin position="1"/>
        <end position="12"/>
    </location>
</feature>
<feature type="non-terminal residue" evidence="2">
    <location>
        <position position="1"/>
    </location>
</feature>
<proteinExistence type="predicted"/>
<dbReference type="EMBL" id="UINC01070815">
    <property type="protein sequence ID" value="SVC05251.1"/>
    <property type="molecule type" value="Genomic_DNA"/>
</dbReference>
<gene>
    <name evidence="2" type="ORF">METZ01_LOCUS258105</name>
</gene>
<name>A0A382J345_9ZZZZ</name>
<accession>A0A382J345</accession>
<organism evidence="2">
    <name type="scientific">marine metagenome</name>
    <dbReference type="NCBI Taxonomy" id="408172"/>
    <lineage>
        <taxon>unclassified sequences</taxon>
        <taxon>metagenomes</taxon>
        <taxon>ecological metagenomes</taxon>
    </lineage>
</organism>
<sequence>IKYDTAGSEKFKSKSGNRRCTFNYV</sequence>
<protein>
    <submittedName>
        <fullName evidence="2">Uncharacterized protein</fullName>
    </submittedName>
</protein>
<evidence type="ECO:0000313" key="2">
    <source>
        <dbReference type="EMBL" id="SVC05251.1"/>
    </source>
</evidence>
<feature type="region of interest" description="Disordered" evidence="1">
    <location>
        <begin position="1"/>
        <end position="25"/>
    </location>
</feature>
<dbReference type="AlphaFoldDB" id="A0A382J345"/>